<evidence type="ECO:0000256" key="2">
    <source>
        <dbReference type="ARBA" id="ARBA00022737"/>
    </source>
</evidence>
<evidence type="ECO:0000313" key="4">
    <source>
        <dbReference type="Proteomes" id="UP000564644"/>
    </source>
</evidence>
<accession>A0A7X0SS40</accession>
<dbReference type="InterPro" id="IPR051159">
    <property type="entry name" value="Hexapeptide_acetyltransf"/>
</dbReference>
<protein>
    <submittedName>
        <fullName evidence="3">Acyltransferase</fullName>
    </submittedName>
</protein>
<comment type="caution">
    <text evidence="3">The sequence shown here is derived from an EMBL/GenBank/DDBJ whole genome shotgun (WGS) entry which is preliminary data.</text>
</comment>
<reference evidence="3 4" key="1">
    <citation type="submission" date="2020-08" db="EMBL/GenBank/DDBJ databases">
        <title>Cohnella phylogeny.</title>
        <authorList>
            <person name="Dunlap C."/>
        </authorList>
    </citation>
    <scope>NUCLEOTIDE SEQUENCE [LARGE SCALE GENOMIC DNA]</scope>
    <source>
        <strain evidence="3 4">CBP 2801</strain>
    </source>
</reference>
<organism evidence="3 4">
    <name type="scientific">Cohnella zeiphila</name>
    <dbReference type="NCBI Taxonomy" id="2761120"/>
    <lineage>
        <taxon>Bacteria</taxon>
        <taxon>Bacillati</taxon>
        <taxon>Bacillota</taxon>
        <taxon>Bacilli</taxon>
        <taxon>Bacillales</taxon>
        <taxon>Paenibacillaceae</taxon>
        <taxon>Cohnella</taxon>
    </lineage>
</organism>
<evidence type="ECO:0000256" key="1">
    <source>
        <dbReference type="ARBA" id="ARBA00022679"/>
    </source>
</evidence>
<sequence>MQRRGRSAKEYARYGYRLLRGAFFRRKVDHGGRMLRVCGPVRVSKTRSARLIIGSRVILHRHTGFFLDSAEAVIEIGDHTFLNRRSEIMCKRHVKIGSHCAISWDVTITDTDYHVLEGSETTLPVVIGDHVWIGSKATILKGVTIGRGAVVAAGAVVSKDVPARTLVAGVPARVVRENVSWSL</sequence>
<dbReference type="CDD" id="cd04647">
    <property type="entry name" value="LbH_MAT_like"/>
    <property type="match status" value="1"/>
</dbReference>
<dbReference type="SUPFAM" id="SSF51161">
    <property type="entry name" value="Trimeric LpxA-like enzymes"/>
    <property type="match status" value="1"/>
</dbReference>
<dbReference type="Gene3D" id="2.160.10.10">
    <property type="entry name" value="Hexapeptide repeat proteins"/>
    <property type="match status" value="1"/>
</dbReference>
<dbReference type="InterPro" id="IPR001451">
    <property type="entry name" value="Hexapep"/>
</dbReference>
<dbReference type="GO" id="GO:0016746">
    <property type="term" value="F:acyltransferase activity"/>
    <property type="evidence" value="ECO:0007669"/>
    <property type="project" value="UniProtKB-KW"/>
</dbReference>
<name>A0A7X0SS40_9BACL</name>
<dbReference type="EMBL" id="JACJVO010000042">
    <property type="protein sequence ID" value="MBB6735118.1"/>
    <property type="molecule type" value="Genomic_DNA"/>
</dbReference>
<dbReference type="PROSITE" id="PS00101">
    <property type="entry name" value="HEXAPEP_TRANSFERASES"/>
    <property type="match status" value="1"/>
</dbReference>
<keyword evidence="2" id="KW-0677">Repeat</keyword>
<dbReference type="RefSeq" id="WP_185132772.1">
    <property type="nucleotide sequence ID" value="NZ_JACJVO010000042.1"/>
</dbReference>
<dbReference type="InterPro" id="IPR018357">
    <property type="entry name" value="Hexapep_transf_CS"/>
</dbReference>
<keyword evidence="3" id="KW-0012">Acyltransferase</keyword>
<gene>
    <name evidence="3" type="ORF">H7C18_29820</name>
</gene>
<keyword evidence="1 3" id="KW-0808">Transferase</keyword>
<dbReference type="Proteomes" id="UP000564644">
    <property type="component" value="Unassembled WGS sequence"/>
</dbReference>
<evidence type="ECO:0000313" key="3">
    <source>
        <dbReference type="EMBL" id="MBB6735118.1"/>
    </source>
</evidence>
<dbReference type="AlphaFoldDB" id="A0A7X0SS40"/>
<dbReference type="InterPro" id="IPR011004">
    <property type="entry name" value="Trimer_LpxA-like_sf"/>
</dbReference>
<keyword evidence="4" id="KW-1185">Reference proteome</keyword>
<dbReference type="Pfam" id="PF00132">
    <property type="entry name" value="Hexapep"/>
    <property type="match status" value="1"/>
</dbReference>
<proteinExistence type="predicted"/>
<dbReference type="PANTHER" id="PTHR23416">
    <property type="entry name" value="SIALIC ACID SYNTHASE-RELATED"/>
    <property type="match status" value="1"/>
</dbReference>